<sequence length="347" mass="38534">MDPIQSLLDLIHQTGARCRLFDMGRRVSKVSAEVFGRVEQGQIAYPQPYLHHAWVGLLMWHPKEPQRNAVWFLKLPLDEQGFLIQAVRDDLLQRLLQNISGLLDGGPDALKDNPFSFKPDAEKMAIFHAHAKVVLGLPASQHYEYAQHYFAGQLGFDQWPNLGLQGIADIVVRLEQGNNEALLIGALAQLPDAPLQALCCALEHVEPSHRLMQALQPRLDQCLKQHGGDQGMLAALVRALSNSTSDTFRQAWLSRILASERALETEVLVAIATRCCESLKDPALLQAFLERLAAGDTGQNGFSRVMADLMFMPALRRPIMQAFRNPERSETLSAAIGAMFGSNFSSH</sequence>
<dbReference type="Proteomes" id="UP000078070">
    <property type="component" value="Chromosome"/>
</dbReference>
<dbReference type="Pfam" id="PF12069">
    <property type="entry name" value="DUF3549"/>
    <property type="match status" value="1"/>
</dbReference>
<reference evidence="2" key="1">
    <citation type="submission" date="2016-05" db="EMBL/GenBank/DDBJ databases">
        <authorList>
            <person name="Baek K."/>
            <person name="Yang S.-J."/>
        </authorList>
    </citation>
    <scope>NUCLEOTIDE SEQUENCE [LARGE SCALE GENOMIC DNA]</scope>
    <source>
        <strain evidence="2">ST58-10</strain>
    </source>
</reference>
<evidence type="ECO:0000313" key="1">
    <source>
        <dbReference type="EMBL" id="ANG62103.1"/>
    </source>
</evidence>
<name>A0A1A9EX47_9GAMM</name>
<keyword evidence="2" id="KW-1185">Reference proteome</keyword>
<dbReference type="KEGG" id="mars:A8C75_06090"/>
<proteinExistence type="predicted"/>
<dbReference type="RefSeq" id="WP_067379493.1">
    <property type="nucleotide sequence ID" value="NZ_CP015839.1"/>
</dbReference>
<accession>A0A1A9EX47</accession>
<protein>
    <recommendedName>
        <fullName evidence="3">DUF3549 domain-containing protein</fullName>
    </recommendedName>
</protein>
<reference evidence="1 2" key="2">
    <citation type="journal article" date="2018" name="Int. J. Syst. Evol. Microbiol.">
        <title>Marinobacterium aestuarii sp. nov., a benzene-degrading marine bacterium isolated from estuary sediment.</title>
        <authorList>
            <person name="Bae S.S."/>
            <person name="Jung J."/>
            <person name="Chung D."/>
            <person name="Baek K."/>
        </authorList>
    </citation>
    <scope>NUCLEOTIDE SEQUENCE [LARGE SCALE GENOMIC DNA]</scope>
    <source>
        <strain evidence="1 2">ST58-10</strain>
    </source>
</reference>
<dbReference type="EMBL" id="CP015839">
    <property type="protein sequence ID" value="ANG62103.1"/>
    <property type="molecule type" value="Genomic_DNA"/>
</dbReference>
<evidence type="ECO:0000313" key="2">
    <source>
        <dbReference type="Proteomes" id="UP000078070"/>
    </source>
</evidence>
<evidence type="ECO:0008006" key="3">
    <source>
        <dbReference type="Google" id="ProtNLM"/>
    </source>
</evidence>
<dbReference type="AlphaFoldDB" id="A0A1A9EX47"/>
<organism evidence="1 2">
    <name type="scientific">Marinobacterium aestuarii</name>
    <dbReference type="NCBI Taxonomy" id="1821621"/>
    <lineage>
        <taxon>Bacteria</taxon>
        <taxon>Pseudomonadati</taxon>
        <taxon>Pseudomonadota</taxon>
        <taxon>Gammaproteobacteria</taxon>
        <taxon>Oceanospirillales</taxon>
        <taxon>Oceanospirillaceae</taxon>
        <taxon>Marinobacterium</taxon>
    </lineage>
</organism>
<dbReference type="OrthoDB" id="5597089at2"/>
<gene>
    <name evidence="1" type="ORF">A8C75_06090</name>
</gene>
<dbReference type="InterPro" id="IPR021936">
    <property type="entry name" value="DUF3549"/>
</dbReference>
<dbReference type="STRING" id="1821621.A8C75_06090"/>